<keyword evidence="9" id="KW-1185">Reference proteome</keyword>
<evidence type="ECO:0000256" key="5">
    <source>
        <dbReference type="ARBA" id="ARBA00023136"/>
    </source>
</evidence>
<dbReference type="PANTHER" id="PTHR10465">
    <property type="entry name" value="TRANSMEMBRANE GTPASE FZO1"/>
    <property type="match status" value="1"/>
</dbReference>
<evidence type="ECO:0000256" key="1">
    <source>
        <dbReference type="ARBA" id="ARBA00004370"/>
    </source>
</evidence>
<keyword evidence="6" id="KW-0175">Coiled coil</keyword>
<name>A0ABV1ESU6_9BACI</name>
<reference evidence="8 9" key="1">
    <citation type="submission" date="2024-03" db="EMBL/GenBank/DDBJ databases">
        <title>Human intestinal bacterial collection.</title>
        <authorList>
            <person name="Pauvert C."/>
            <person name="Hitch T.C.A."/>
            <person name="Clavel T."/>
        </authorList>
    </citation>
    <scope>NUCLEOTIDE SEQUENCE [LARGE SCALE GENOMIC DNA]</scope>
    <source>
        <strain evidence="8 9">CLA-SR-H024</strain>
    </source>
</reference>
<evidence type="ECO:0000256" key="4">
    <source>
        <dbReference type="ARBA" id="ARBA00023134"/>
    </source>
</evidence>
<feature type="domain" description="Dynamin N-terminal" evidence="7">
    <location>
        <begin position="109"/>
        <end position="282"/>
    </location>
</feature>
<accession>A0ABV1ESU6</accession>
<organism evidence="8 9">
    <name type="scientific">Niallia hominis</name>
    <dbReference type="NCBI Taxonomy" id="3133173"/>
    <lineage>
        <taxon>Bacteria</taxon>
        <taxon>Bacillati</taxon>
        <taxon>Bacillota</taxon>
        <taxon>Bacilli</taxon>
        <taxon>Bacillales</taxon>
        <taxon>Bacillaceae</taxon>
        <taxon>Niallia</taxon>
    </lineage>
</organism>
<keyword evidence="3" id="KW-0378">Hydrolase</keyword>
<feature type="coiled-coil region" evidence="6">
    <location>
        <begin position="438"/>
        <end position="487"/>
    </location>
</feature>
<dbReference type="Pfam" id="PF00350">
    <property type="entry name" value="Dynamin_N"/>
    <property type="match status" value="1"/>
</dbReference>
<evidence type="ECO:0000256" key="6">
    <source>
        <dbReference type="SAM" id="Coils"/>
    </source>
</evidence>
<dbReference type="Gene3D" id="3.40.50.300">
    <property type="entry name" value="P-loop containing nucleotide triphosphate hydrolases"/>
    <property type="match status" value="1"/>
</dbReference>
<dbReference type="InterPro" id="IPR027094">
    <property type="entry name" value="Mitofusin_fam"/>
</dbReference>
<evidence type="ECO:0000313" key="9">
    <source>
        <dbReference type="Proteomes" id="UP001465426"/>
    </source>
</evidence>
<gene>
    <name evidence="8" type="ORF">WMO63_00600</name>
</gene>
<dbReference type="RefSeq" id="WP_349204045.1">
    <property type="nucleotide sequence ID" value="NZ_JBBMFN010000001.1"/>
</dbReference>
<sequence>MECKTCGKSLSSTDLLCSSCNTLNEFYVFKNSELQAQFTSKLNDLNKVIENVLPSVEYAWDESVSLYASTIEKAKAILKTDIIKDQVATKTFKDMDNLLQRCKSAEFHIALVGAIKAGKSTLINALLGYDLASTRVTPETASLTKFRSSKENNFVKVSFYTSDEWQRLWNSAKDSRAKVFLEEYAKLDAEKIKNDWLNQDSITVQCESIEALKEEIHKWSSSKTATHYFVKEVEVGLVDFDMPEGVVFVDTPGLDDVVAYRSDITRDYINRANAVLVCVKSDSLTGPEMATIYSVFANTRYNPEKVYIIATQLDTLNRPEENWKEQRVEWLKYITDEGAYGDPQLASRNLIPVSGYLYSLIKKYDAIEEGSDEYFELASILMKFRIMPQNVGEHAQRLLDFTGVDSLKRQIEKEVINNHKVLLIQDIRETYLLCKEDIRELTSKMKQGQLEVIEYSEKNIHEIQKRKAEREQELVEIETDKKELETLLTLVKQTTSSRVKELTEAIKGMAVQ</sequence>
<dbReference type="InterPro" id="IPR045063">
    <property type="entry name" value="Dynamin_N"/>
</dbReference>
<evidence type="ECO:0000256" key="2">
    <source>
        <dbReference type="ARBA" id="ARBA00022741"/>
    </source>
</evidence>
<dbReference type="EMBL" id="JBBMFN010000001">
    <property type="protein sequence ID" value="MEQ2464163.1"/>
    <property type="molecule type" value="Genomic_DNA"/>
</dbReference>
<evidence type="ECO:0000256" key="3">
    <source>
        <dbReference type="ARBA" id="ARBA00022801"/>
    </source>
</evidence>
<evidence type="ECO:0000259" key="7">
    <source>
        <dbReference type="Pfam" id="PF00350"/>
    </source>
</evidence>
<keyword evidence="2" id="KW-0547">Nucleotide-binding</keyword>
<comment type="subcellular location">
    <subcellularLocation>
        <location evidence="1">Membrane</location>
    </subcellularLocation>
</comment>
<dbReference type="InterPro" id="IPR027417">
    <property type="entry name" value="P-loop_NTPase"/>
</dbReference>
<keyword evidence="4" id="KW-0342">GTP-binding</keyword>
<protein>
    <submittedName>
        <fullName evidence="8">Dynamin family protein</fullName>
    </submittedName>
</protein>
<comment type="caution">
    <text evidence="8">The sequence shown here is derived from an EMBL/GenBank/DDBJ whole genome shotgun (WGS) entry which is preliminary data.</text>
</comment>
<dbReference type="Proteomes" id="UP001465426">
    <property type="component" value="Unassembled WGS sequence"/>
</dbReference>
<proteinExistence type="predicted"/>
<dbReference type="PANTHER" id="PTHR10465:SF0">
    <property type="entry name" value="SARCALUMENIN"/>
    <property type="match status" value="1"/>
</dbReference>
<keyword evidence="5" id="KW-0472">Membrane</keyword>
<dbReference type="SUPFAM" id="SSF52540">
    <property type="entry name" value="P-loop containing nucleoside triphosphate hydrolases"/>
    <property type="match status" value="1"/>
</dbReference>
<evidence type="ECO:0000313" key="8">
    <source>
        <dbReference type="EMBL" id="MEQ2464163.1"/>
    </source>
</evidence>